<dbReference type="InterPro" id="IPR000326">
    <property type="entry name" value="PAP2/HPO"/>
</dbReference>
<dbReference type="Proteomes" id="UP000616608">
    <property type="component" value="Unassembled WGS sequence"/>
</dbReference>
<dbReference type="Gene3D" id="1.20.144.10">
    <property type="entry name" value="Phosphatidic acid phosphatase type 2/haloperoxidase"/>
    <property type="match status" value="2"/>
</dbReference>
<keyword evidence="4" id="KW-1185">Reference proteome</keyword>
<comment type="caution">
    <text evidence="3">The sequence shown here is derived from an EMBL/GenBank/DDBJ whole genome shotgun (WGS) entry which is preliminary data.</text>
</comment>
<evidence type="ECO:0000313" key="4">
    <source>
        <dbReference type="Proteomes" id="UP000616608"/>
    </source>
</evidence>
<gene>
    <name evidence="3" type="primary">yodM</name>
    <name evidence="3" type="ORF">GCM10007425_16890</name>
</gene>
<dbReference type="Pfam" id="PF01569">
    <property type="entry name" value="PAP2"/>
    <property type="match status" value="1"/>
</dbReference>
<dbReference type="PANTHER" id="PTHR14969:SF13">
    <property type="entry name" value="AT30094P"/>
    <property type="match status" value="1"/>
</dbReference>
<name>A0A917G4P4_9BACI</name>
<evidence type="ECO:0000256" key="1">
    <source>
        <dbReference type="SAM" id="Phobius"/>
    </source>
</evidence>
<evidence type="ECO:0000259" key="2">
    <source>
        <dbReference type="SMART" id="SM00014"/>
    </source>
</evidence>
<dbReference type="PANTHER" id="PTHR14969">
    <property type="entry name" value="SPHINGOSINE-1-PHOSPHATE PHOSPHOHYDROLASE"/>
    <property type="match status" value="1"/>
</dbReference>
<dbReference type="CDD" id="cd03392">
    <property type="entry name" value="PAP2_like_2"/>
    <property type="match status" value="1"/>
</dbReference>
<feature type="transmembrane region" description="Helical" evidence="1">
    <location>
        <begin position="147"/>
        <end position="165"/>
    </location>
</feature>
<keyword evidence="1" id="KW-0812">Transmembrane</keyword>
<feature type="transmembrane region" description="Helical" evidence="1">
    <location>
        <begin position="116"/>
        <end position="135"/>
    </location>
</feature>
<feature type="domain" description="Phosphatidic acid phosphatase type 2/haloperoxidase" evidence="2">
    <location>
        <begin position="78"/>
        <end position="189"/>
    </location>
</feature>
<feature type="transmembrane region" description="Helical" evidence="1">
    <location>
        <begin position="78"/>
        <end position="96"/>
    </location>
</feature>
<organism evidence="3 4">
    <name type="scientific">Lysinibacillus alkalisoli</name>
    <dbReference type="NCBI Taxonomy" id="1911548"/>
    <lineage>
        <taxon>Bacteria</taxon>
        <taxon>Bacillati</taxon>
        <taxon>Bacillota</taxon>
        <taxon>Bacilli</taxon>
        <taxon>Bacillales</taxon>
        <taxon>Bacillaceae</taxon>
        <taxon>Lysinibacillus</taxon>
    </lineage>
</organism>
<protein>
    <submittedName>
        <fullName evidence="3">Lipid phosphate phosphatase YodM</fullName>
    </submittedName>
</protein>
<evidence type="ECO:0000313" key="3">
    <source>
        <dbReference type="EMBL" id="GGG22994.1"/>
    </source>
</evidence>
<dbReference type="SUPFAM" id="SSF48317">
    <property type="entry name" value="Acid phosphatase/Vanadium-dependent haloperoxidase"/>
    <property type="match status" value="1"/>
</dbReference>
<sequence>MVRKTAYSLAIVTFFIFCFMWVNLNHTVVQNIDRIAVDWFKDNSFLAIFHYFGEPWFVVTVGIIIMVVLWLRMRDYRLMLFLLATFGGGAALNQILKNIIERPRPERIEQLMSYSFPSGHSMSGMIYLLATVYIVTKYINFERKEWMVWLGAFILAILIGISRVAESRHFGSDVIAGLSLGFTWFMLCVYWYELRDKAIKHTT</sequence>
<feature type="transmembrane region" description="Helical" evidence="1">
    <location>
        <begin position="44"/>
        <end position="71"/>
    </location>
</feature>
<reference evidence="3" key="2">
    <citation type="submission" date="2020-09" db="EMBL/GenBank/DDBJ databases">
        <authorList>
            <person name="Sun Q."/>
            <person name="Zhou Y."/>
        </authorList>
    </citation>
    <scope>NUCLEOTIDE SEQUENCE</scope>
    <source>
        <strain evidence="3">CGMCC 1.15760</strain>
    </source>
</reference>
<dbReference type="RefSeq" id="WP_188614617.1">
    <property type="nucleotide sequence ID" value="NZ_BMJT01000005.1"/>
</dbReference>
<feature type="transmembrane region" description="Helical" evidence="1">
    <location>
        <begin position="7"/>
        <end position="24"/>
    </location>
</feature>
<dbReference type="InterPro" id="IPR036938">
    <property type="entry name" value="PAP2/HPO_sf"/>
</dbReference>
<keyword evidence="1" id="KW-0472">Membrane</keyword>
<accession>A0A917G4P4</accession>
<dbReference type="AlphaFoldDB" id="A0A917G4P4"/>
<keyword evidence="1" id="KW-1133">Transmembrane helix</keyword>
<dbReference type="EMBL" id="BMJT01000005">
    <property type="protein sequence ID" value="GGG22994.1"/>
    <property type="molecule type" value="Genomic_DNA"/>
</dbReference>
<dbReference type="SMART" id="SM00014">
    <property type="entry name" value="acidPPc"/>
    <property type="match status" value="1"/>
</dbReference>
<reference evidence="3" key="1">
    <citation type="journal article" date="2014" name="Int. J. Syst. Evol. Microbiol.">
        <title>Complete genome sequence of Corynebacterium casei LMG S-19264T (=DSM 44701T), isolated from a smear-ripened cheese.</title>
        <authorList>
            <consortium name="US DOE Joint Genome Institute (JGI-PGF)"/>
            <person name="Walter F."/>
            <person name="Albersmeier A."/>
            <person name="Kalinowski J."/>
            <person name="Ruckert C."/>
        </authorList>
    </citation>
    <scope>NUCLEOTIDE SEQUENCE</scope>
    <source>
        <strain evidence="3">CGMCC 1.15760</strain>
    </source>
</reference>
<feature type="transmembrane region" description="Helical" evidence="1">
    <location>
        <begin position="171"/>
        <end position="192"/>
    </location>
</feature>
<proteinExistence type="predicted"/>